<dbReference type="SUPFAM" id="SSF52833">
    <property type="entry name" value="Thioredoxin-like"/>
    <property type="match status" value="1"/>
</dbReference>
<dbReference type="Proteomes" id="UP000232631">
    <property type="component" value="Chromosome"/>
</dbReference>
<keyword evidence="2 3" id="KW-0249">Electron transport</keyword>
<organism evidence="7 8">
    <name type="scientific">Methanobacterium subterraneum</name>
    <dbReference type="NCBI Taxonomy" id="59277"/>
    <lineage>
        <taxon>Archaea</taxon>
        <taxon>Methanobacteriati</taxon>
        <taxon>Methanobacteriota</taxon>
        <taxon>Methanomada group</taxon>
        <taxon>Methanobacteria</taxon>
        <taxon>Methanobacteriales</taxon>
        <taxon>Methanobacteriaceae</taxon>
        <taxon>Methanobacterium</taxon>
    </lineage>
</organism>
<feature type="active site" description="Nucleophile" evidence="4">
    <location>
        <position position="10"/>
    </location>
</feature>
<reference evidence="7 8" key="1">
    <citation type="submission" date="2016-10" db="EMBL/GenBank/DDBJ databases">
        <title>Comparative genomics between deep and shallow subseafloor isolates.</title>
        <authorList>
            <person name="Ishii S."/>
            <person name="Miller J.R."/>
            <person name="Sutton G."/>
            <person name="Suzuki S."/>
            <person name="Methe B."/>
            <person name="Inagaki F."/>
            <person name="Imachi H."/>
        </authorList>
    </citation>
    <scope>NUCLEOTIDE SEQUENCE [LARGE SCALE GENOMIC DNA]</scope>
    <source>
        <strain evidence="7 8">A8p</strain>
    </source>
</reference>
<comment type="function">
    <text evidence="3">Does not function as a glutathione-disulfide oxidoreductase in the presence of glutathione and glutathione reductase. Has low thioredoxin activity in vitro.</text>
</comment>
<accession>A0A2H4VSU9</accession>
<dbReference type="RefSeq" id="WP_100909592.1">
    <property type="nucleotide sequence ID" value="NZ_CP017768.1"/>
</dbReference>
<dbReference type="InterPro" id="IPR005243">
    <property type="entry name" value="THIRX-like_proc"/>
</dbReference>
<feature type="disulfide bond" description="Redox-active" evidence="5">
    <location>
        <begin position="10"/>
        <end position="13"/>
    </location>
</feature>
<keyword evidence="5" id="KW-1015">Disulfide bond</keyword>
<evidence type="ECO:0000256" key="3">
    <source>
        <dbReference type="PIRNR" id="PIRNR037031"/>
    </source>
</evidence>
<name>A0A2H4VSU9_9EURY</name>
<dbReference type="EMBL" id="CP017768">
    <property type="protein sequence ID" value="AUB61184.1"/>
    <property type="molecule type" value="Genomic_DNA"/>
</dbReference>
<evidence type="ECO:0000256" key="5">
    <source>
        <dbReference type="PIRSR" id="PIRSR037031-51"/>
    </source>
</evidence>
<sequence length="79" mass="8635">MEIEIYGTGCGNCQALENNAKKAIKELNADAEIVKIQEIDKMFEAGITGTPGLAIDGEIKSMGRIPPVDEIKKWIESKK</sequence>
<proteinExistence type="inferred from homology"/>
<feature type="active site" description="Nucleophile" evidence="4">
    <location>
        <position position="13"/>
    </location>
</feature>
<feature type="domain" description="Thioredoxin-like fold" evidence="6">
    <location>
        <begin position="1"/>
        <end position="76"/>
    </location>
</feature>
<evidence type="ECO:0000259" key="6">
    <source>
        <dbReference type="Pfam" id="PF13192"/>
    </source>
</evidence>
<dbReference type="PANTHER" id="PTHR36450:SF1">
    <property type="entry name" value="THIOREDOXIN"/>
    <property type="match status" value="1"/>
</dbReference>
<evidence type="ECO:0000256" key="2">
    <source>
        <dbReference type="ARBA" id="ARBA00022982"/>
    </source>
</evidence>
<evidence type="ECO:0000313" key="7">
    <source>
        <dbReference type="EMBL" id="AUB61184.1"/>
    </source>
</evidence>
<protein>
    <recommendedName>
        <fullName evidence="3">Thioredoxin</fullName>
    </recommendedName>
</protein>
<keyword evidence="3" id="KW-0813">Transport</keyword>
<dbReference type="Pfam" id="PF13192">
    <property type="entry name" value="Thioredoxin_3"/>
    <property type="match status" value="1"/>
</dbReference>
<evidence type="ECO:0000256" key="1">
    <source>
        <dbReference type="ARBA" id="ARBA00007787"/>
    </source>
</evidence>
<comment type="similarity">
    <text evidence="1 3">Belongs to the glutaredoxin family.</text>
</comment>
<evidence type="ECO:0000256" key="4">
    <source>
        <dbReference type="PIRSR" id="PIRSR037031-50"/>
    </source>
</evidence>
<dbReference type="KEGG" id="msub:BK009_11205"/>
<dbReference type="NCBIfam" id="TIGR00412">
    <property type="entry name" value="redox_disulf_2"/>
    <property type="match status" value="1"/>
</dbReference>
<dbReference type="Gene3D" id="3.40.30.10">
    <property type="entry name" value="Glutaredoxin"/>
    <property type="match status" value="1"/>
</dbReference>
<dbReference type="PIRSF" id="PIRSF037031">
    <property type="entry name" value="Redox_disulphide_2"/>
    <property type="match status" value="1"/>
</dbReference>
<dbReference type="PANTHER" id="PTHR36450">
    <property type="entry name" value="THIOREDOXIN"/>
    <property type="match status" value="1"/>
</dbReference>
<keyword evidence="8" id="KW-1185">Reference proteome</keyword>
<dbReference type="GeneID" id="35127073"/>
<evidence type="ECO:0000313" key="8">
    <source>
        <dbReference type="Proteomes" id="UP000232631"/>
    </source>
</evidence>
<dbReference type="AlphaFoldDB" id="A0A2H4VSU9"/>
<gene>
    <name evidence="7" type="ORF">BK009_11205</name>
</gene>
<dbReference type="InterPro" id="IPR012336">
    <property type="entry name" value="Thioredoxin-like_fold"/>
</dbReference>
<keyword evidence="3 5" id="KW-0676">Redox-active center</keyword>
<dbReference type="InterPro" id="IPR036249">
    <property type="entry name" value="Thioredoxin-like_sf"/>
</dbReference>